<dbReference type="PANTHER" id="PTHR24198">
    <property type="entry name" value="ANKYRIN REPEAT AND PROTEIN KINASE DOMAIN-CONTAINING PROTEIN"/>
    <property type="match status" value="1"/>
</dbReference>
<dbReference type="SUPFAM" id="SSF48452">
    <property type="entry name" value="TPR-like"/>
    <property type="match status" value="1"/>
</dbReference>
<organism evidence="5 6">
    <name type="scientific">Agrilutibacter solisilvae</name>
    <dbReference type="NCBI Taxonomy" id="2763317"/>
    <lineage>
        <taxon>Bacteria</taxon>
        <taxon>Pseudomonadati</taxon>
        <taxon>Pseudomonadota</taxon>
        <taxon>Gammaproteobacteria</taxon>
        <taxon>Lysobacterales</taxon>
        <taxon>Lysobacteraceae</taxon>
        <taxon>Agrilutibacter</taxon>
    </lineage>
</organism>
<dbReference type="SMART" id="SM00248">
    <property type="entry name" value="ANK"/>
    <property type="match status" value="4"/>
</dbReference>
<protein>
    <submittedName>
        <fullName evidence="5">Ankyrin repeat domain-containing protein</fullName>
    </submittedName>
</protein>
<dbReference type="Proteomes" id="UP000639274">
    <property type="component" value="Chromosome"/>
</dbReference>
<dbReference type="PANTHER" id="PTHR24198:SF165">
    <property type="entry name" value="ANKYRIN REPEAT-CONTAINING PROTEIN-RELATED"/>
    <property type="match status" value="1"/>
</dbReference>
<dbReference type="PROSITE" id="PS50005">
    <property type="entry name" value="TPR"/>
    <property type="match status" value="1"/>
</dbReference>
<evidence type="ECO:0000313" key="5">
    <source>
        <dbReference type="EMBL" id="QSX78912.1"/>
    </source>
</evidence>
<dbReference type="InterPro" id="IPR019734">
    <property type="entry name" value="TPR_rpt"/>
</dbReference>
<dbReference type="GO" id="GO:0005737">
    <property type="term" value="C:cytoplasm"/>
    <property type="evidence" value="ECO:0007669"/>
    <property type="project" value="TreeGrafter"/>
</dbReference>
<keyword evidence="1" id="KW-0677">Repeat</keyword>
<dbReference type="PROSITE" id="PS51257">
    <property type="entry name" value="PROKAR_LIPOPROTEIN"/>
    <property type="match status" value="1"/>
</dbReference>
<dbReference type="Pfam" id="PF14559">
    <property type="entry name" value="TPR_19"/>
    <property type="match status" value="1"/>
</dbReference>
<dbReference type="Gene3D" id="1.25.40.20">
    <property type="entry name" value="Ankyrin repeat-containing domain"/>
    <property type="match status" value="2"/>
</dbReference>
<dbReference type="Gene3D" id="1.25.40.10">
    <property type="entry name" value="Tetratricopeptide repeat domain"/>
    <property type="match status" value="1"/>
</dbReference>
<accession>A0A974Y011</accession>
<dbReference type="EMBL" id="CP071518">
    <property type="protein sequence ID" value="QSX78912.1"/>
    <property type="molecule type" value="Genomic_DNA"/>
</dbReference>
<feature type="repeat" description="ANK" evidence="3">
    <location>
        <begin position="395"/>
        <end position="427"/>
    </location>
</feature>
<feature type="repeat" description="ANK" evidence="3">
    <location>
        <begin position="428"/>
        <end position="460"/>
    </location>
</feature>
<reference evidence="5 6" key="1">
    <citation type="submission" date="2021-03" db="EMBL/GenBank/DDBJ databases">
        <title>Lysobacter sp. nov. isolated from soil of gangwondo yeongwol, south Korea.</title>
        <authorList>
            <person name="Kim K.R."/>
            <person name="Kim K.H."/>
            <person name="Jeon C.O."/>
        </authorList>
    </citation>
    <scope>NUCLEOTIDE SEQUENCE [LARGE SCALE GENOMIC DNA]</scope>
    <source>
        <strain evidence="5 6">R19</strain>
    </source>
</reference>
<keyword evidence="4" id="KW-0802">TPR repeat</keyword>
<evidence type="ECO:0000313" key="6">
    <source>
        <dbReference type="Proteomes" id="UP000639274"/>
    </source>
</evidence>
<feature type="repeat" description="TPR" evidence="4">
    <location>
        <begin position="113"/>
        <end position="146"/>
    </location>
</feature>
<dbReference type="Pfam" id="PF12796">
    <property type="entry name" value="Ank_2"/>
    <property type="match status" value="2"/>
</dbReference>
<feature type="repeat" description="ANK" evidence="3">
    <location>
        <begin position="332"/>
        <end position="364"/>
    </location>
</feature>
<keyword evidence="6" id="KW-1185">Reference proteome</keyword>
<dbReference type="RefSeq" id="WP_207526750.1">
    <property type="nucleotide sequence ID" value="NZ_CP071518.1"/>
</dbReference>
<evidence type="ECO:0000256" key="1">
    <source>
        <dbReference type="ARBA" id="ARBA00022737"/>
    </source>
</evidence>
<dbReference type="PROSITE" id="PS50297">
    <property type="entry name" value="ANK_REP_REGION"/>
    <property type="match status" value="3"/>
</dbReference>
<proteinExistence type="predicted"/>
<gene>
    <name evidence="5" type="ORF">I8J32_003015</name>
</gene>
<evidence type="ECO:0000256" key="3">
    <source>
        <dbReference type="PROSITE-ProRule" id="PRU00023"/>
    </source>
</evidence>
<dbReference type="InterPro" id="IPR036770">
    <property type="entry name" value="Ankyrin_rpt-contain_sf"/>
</dbReference>
<dbReference type="InterPro" id="IPR002110">
    <property type="entry name" value="Ankyrin_rpt"/>
</dbReference>
<dbReference type="PROSITE" id="PS50088">
    <property type="entry name" value="ANK_REPEAT"/>
    <property type="match status" value="3"/>
</dbReference>
<dbReference type="SUPFAM" id="SSF48403">
    <property type="entry name" value="Ankyrin repeat"/>
    <property type="match status" value="1"/>
</dbReference>
<evidence type="ECO:0000256" key="4">
    <source>
        <dbReference type="PROSITE-ProRule" id="PRU00339"/>
    </source>
</evidence>
<name>A0A974Y011_9GAMM</name>
<sequence length="488" mass="51896">MPVPFRHLALLALALATTACEGRPGDREVAQARPMLDAVACHDDEQLMLIGDLLQQAKVAAETASTVNTAAHVETARLHLIRGSACTMTADEQHLRMAESELKIALEEDPAQVDALIQLGRVHTQQGRYDEAAAALDRAGKAGATDAQLHVHRALLQIERRDWQGAQASLERVPPCKPGQQELRVCGGKLAVAARINLYTGMGDRAGTLRAYRESIAAFPESAFMHGNYAQYLLREAGDIDAALDMVGRAMALRGNRQMELTRIMALYARWAQRLEQDPAAAPQARREAEVAGSPEEVMAAAGCTVGGNQALQRMLLAFLRSGLSIDTPGPKGNTALMTAAACGEPDDIRWLLAQGASTSARNAYDANALILAASENRPGNVQALLGKGELEAAAAGEALHVAASRNHTAAARVLIQGGADVNHADERGFTSLMAAAQYDNAELARALLDAGADADARSGEKQWTALMMAQGNGHDAVAQVLREHEAR</sequence>
<evidence type="ECO:0000256" key="2">
    <source>
        <dbReference type="ARBA" id="ARBA00023043"/>
    </source>
</evidence>
<dbReference type="InterPro" id="IPR011990">
    <property type="entry name" value="TPR-like_helical_dom_sf"/>
</dbReference>
<dbReference type="KEGG" id="lsf:I8J32_003015"/>
<dbReference type="AlphaFoldDB" id="A0A974Y011"/>
<keyword evidence="2 3" id="KW-0040">ANK repeat</keyword>